<gene>
    <name evidence="1" type="ORF">LH29_01915</name>
</gene>
<dbReference type="EMBL" id="JRHC01000001">
    <property type="protein sequence ID" value="KJF44294.1"/>
    <property type="molecule type" value="Genomic_DNA"/>
</dbReference>
<evidence type="ECO:0000313" key="2">
    <source>
        <dbReference type="Proteomes" id="UP000032544"/>
    </source>
</evidence>
<keyword evidence="2" id="KW-1185">Reference proteome</keyword>
<dbReference type="PROSITE" id="PS51257">
    <property type="entry name" value="PROKAR_LIPOPROTEIN"/>
    <property type="match status" value="1"/>
</dbReference>
<accession>A0A0D8JC55</accession>
<sequence length="66" mass="7227">MDFKISVMKRKIKLIIVLVILAAGFTLSACLNMRWGANAGVDVRFGPHGPKLDPHVSLDMYSGGRL</sequence>
<comment type="caution">
    <text evidence="1">The sequence shown here is derived from an EMBL/GenBank/DDBJ whole genome shotgun (WGS) entry which is preliminary data.</text>
</comment>
<organism evidence="1 2">
    <name type="scientific">Draconibacterium sediminis</name>
    <dbReference type="NCBI Taxonomy" id="1544798"/>
    <lineage>
        <taxon>Bacteria</taxon>
        <taxon>Pseudomonadati</taxon>
        <taxon>Bacteroidota</taxon>
        <taxon>Bacteroidia</taxon>
        <taxon>Marinilabiliales</taxon>
        <taxon>Prolixibacteraceae</taxon>
        <taxon>Draconibacterium</taxon>
    </lineage>
</organism>
<protein>
    <submittedName>
        <fullName evidence="1">Uncharacterized protein</fullName>
    </submittedName>
</protein>
<reference evidence="1 2" key="1">
    <citation type="submission" date="2014-09" db="EMBL/GenBank/DDBJ databases">
        <title>Draft Genome Sequence of Draconibacterium sp. JN14CK-3.</title>
        <authorList>
            <person name="Dong C."/>
            <person name="Lai Q."/>
            <person name="Shao Z."/>
        </authorList>
    </citation>
    <scope>NUCLEOTIDE SEQUENCE [LARGE SCALE GENOMIC DNA]</scope>
    <source>
        <strain evidence="1 2">JN14CK-3</strain>
    </source>
</reference>
<proteinExistence type="predicted"/>
<name>A0A0D8JC55_9BACT</name>
<dbReference type="Proteomes" id="UP000032544">
    <property type="component" value="Unassembled WGS sequence"/>
</dbReference>
<dbReference type="AlphaFoldDB" id="A0A0D8JC55"/>
<evidence type="ECO:0000313" key="1">
    <source>
        <dbReference type="EMBL" id="KJF44294.1"/>
    </source>
</evidence>